<feature type="region of interest" description="Disordered" evidence="1">
    <location>
        <begin position="60"/>
        <end position="144"/>
    </location>
</feature>
<sequence>MNGSCWHASTSSAIAPRYNAGTEVHYGKAMAVRSYLRSFFTLEAFSRNSHWLAYSNIKTNKKQKEKSPPFCTSSVTLQGIRSDQQWRPEREKKQEAEEGKQTGRCQSKAGEDGKTKQGGGRAMLPMHFTGGSLAQNRGLSYPRSHIRWRTTAHERKWGERTKHG</sequence>
<feature type="compositionally biased region" description="Basic and acidic residues" evidence="1">
    <location>
        <begin position="84"/>
        <end position="101"/>
    </location>
</feature>
<evidence type="ECO:0000313" key="3">
    <source>
        <dbReference type="Proteomes" id="UP000735302"/>
    </source>
</evidence>
<dbReference type="Proteomes" id="UP000735302">
    <property type="component" value="Unassembled WGS sequence"/>
</dbReference>
<name>A0AAV4CWU5_9GAST</name>
<dbReference type="EMBL" id="BLXT01007051">
    <property type="protein sequence ID" value="GFO36343.1"/>
    <property type="molecule type" value="Genomic_DNA"/>
</dbReference>
<feature type="compositionally biased region" description="Polar residues" evidence="1">
    <location>
        <begin position="70"/>
        <end position="83"/>
    </location>
</feature>
<reference evidence="2 3" key="1">
    <citation type="journal article" date="2021" name="Elife">
        <title>Chloroplast acquisition without the gene transfer in kleptoplastic sea slugs, Plakobranchus ocellatus.</title>
        <authorList>
            <person name="Maeda T."/>
            <person name="Takahashi S."/>
            <person name="Yoshida T."/>
            <person name="Shimamura S."/>
            <person name="Takaki Y."/>
            <person name="Nagai Y."/>
            <person name="Toyoda A."/>
            <person name="Suzuki Y."/>
            <person name="Arimoto A."/>
            <person name="Ishii H."/>
            <person name="Satoh N."/>
            <person name="Nishiyama T."/>
            <person name="Hasebe M."/>
            <person name="Maruyama T."/>
            <person name="Minagawa J."/>
            <person name="Obokata J."/>
            <person name="Shigenobu S."/>
        </authorList>
    </citation>
    <scope>NUCLEOTIDE SEQUENCE [LARGE SCALE GENOMIC DNA]</scope>
</reference>
<organism evidence="2 3">
    <name type="scientific">Plakobranchus ocellatus</name>
    <dbReference type="NCBI Taxonomy" id="259542"/>
    <lineage>
        <taxon>Eukaryota</taxon>
        <taxon>Metazoa</taxon>
        <taxon>Spiralia</taxon>
        <taxon>Lophotrochozoa</taxon>
        <taxon>Mollusca</taxon>
        <taxon>Gastropoda</taxon>
        <taxon>Heterobranchia</taxon>
        <taxon>Euthyneura</taxon>
        <taxon>Panpulmonata</taxon>
        <taxon>Sacoglossa</taxon>
        <taxon>Placobranchoidea</taxon>
        <taxon>Plakobranchidae</taxon>
        <taxon>Plakobranchus</taxon>
    </lineage>
</organism>
<comment type="caution">
    <text evidence="2">The sequence shown here is derived from an EMBL/GenBank/DDBJ whole genome shotgun (WGS) entry which is preliminary data.</text>
</comment>
<keyword evidence="3" id="KW-1185">Reference proteome</keyword>
<evidence type="ECO:0000256" key="1">
    <source>
        <dbReference type="SAM" id="MobiDB-lite"/>
    </source>
</evidence>
<dbReference type="AlphaFoldDB" id="A0AAV4CWU5"/>
<proteinExistence type="predicted"/>
<gene>
    <name evidence="2" type="ORF">PoB_006284800</name>
</gene>
<protein>
    <submittedName>
        <fullName evidence="2">Uncharacterized protein</fullName>
    </submittedName>
</protein>
<accession>A0AAV4CWU5</accession>
<evidence type="ECO:0000313" key="2">
    <source>
        <dbReference type="EMBL" id="GFO36343.1"/>
    </source>
</evidence>